<dbReference type="Proteomes" id="UP000281118">
    <property type="component" value="Unassembled WGS sequence"/>
</dbReference>
<dbReference type="InterPro" id="IPR037682">
    <property type="entry name" value="TonB_C"/>
</dbReference>
<dbReference type="PROSITE" id="PS52015">
    <property type="entry name" value="TONB_CTD"/>
    <property type="match status" value="1"/>
</dbReference>
<feature type="domain" description="TonB C-terminal" evidence="11">
    <location>
        <begin position="147"/>
        <end position="240"/>
    </location>
</feature>
<dbReference type="NCBIfam" id="TIGR01352">
    <property type="entry name" value="tonB_Cterm"/>
    <property type="match status" value="1"/>
</dbReference>
<accession>A0A3S0XX98</accession>
<dbReference type="GO" id="GO:0031992">
    <property type="term" value="F:energy transducer activity"/>
    <property type="evidence" value="ECO:0007669"/>
    <property type="project" value="TreeGrafter"/>
</dbReference>
<evidence type="ECO:0000256" key="2">
    <source>
        <dbReference type="ARBA" id="ARBA00006555"/>
    </source>
</evidence>
<keyword evidence="5" id="KW-0997">Cell inner membrane</keyword>
<keyword evidence="9" id="KW-0472">Membrane</keyword>
<evidence type="ECO:0000259" key="11">
    <source>
        <dbReference type="PROSITE" id="PS52015"/>
    </source>
</evidence>
<organism evidence="12 13">
    <name type="scientific">Variovorax guangxiensis</name>
    <dbReference type="NCBI Taxonomy" id="1775474"/>
    <lineage>
        <taxon>Bacteria</taxon>
        <taxon>Pseudomonadati</taxon>
        <taxon>Pseudomonadota</taxon>
        <taxon>Betaproteobacteria</taxon>
        <taxon>Burkholderiales</taxon>
        <taxon>Comamonadaceae</taxon>
        <taxon>Variovorax</taxon>
    </lineage>
</organism>
<dbReference type="PANTHER" id="PTHR33446">
    <property type="entry name" value="PROTEIN TONB-RELATED"/>
    <property type="match status" value="1"/>
</dbReference>
<dbReference type="SUPFAM" id="SSF74653">
    <property type="entry name" value="TolA/TonB C-terminal domain"/>
    <property type="match status" value="1"/>
</dbReference>
<evidence type="ECO:0000256" key="9">
    <source>
        <dbReference type="ARBA" id="ARBA00023136"/>
    </source>
</evidence>
<proteinExistence type="inferred from homology"/>
<comment type="subcellular location">
    <subcellularLocation>
        <location evidence="1">Cell inner membrane</location>
        <topology evidence="1">Single-pass membrane protein</topology>
        <orientation evidence="1">Periplasmic side</orientation>
    </subcellularLocation>
</comment>
<dbReference type="Pfam" id="PF03544">
    <property type="entry name" value="TonB_C"/>
    <property type="match status" value="1"/>
</dbReference>
<protein>
    <submittedName>
        <fullName evidence="12">TonB family protein</fullName>
    </submittedName>
</protein>
<feature type="region of interest" description="Disordered" evidence="10">
    <location>
        <begin position="67"/>
        <end position="144"/>
    </location>
</feature>
<feature type="compositionally biased region" description="Pro residues" evidence="10">
    <location>
        <begin position="116"/>
        <end position="142"/>
    </location>
</feature>
<dbReference type="Gene3D" id="3.30.1150.10">
    <property type="match status" value="1"/>
</dbReference>
<feature type="compositionally biased region" description="Pro residues" evidence="10">
    <location>
        <begin position="69"/>
        <end position="82"/>
    </location>
</feature>
<evidence type="ECO:0000256" key="3">
    <source>
        <dbReference type="ARBA" id="ARBA00022448"/>
    </source>
</evidence>
<dbReference type="EMBL" id="RXFT01000025">
    <property type="protein sequence ID" value="RUR71842.1"/>
    <property type="molecule type" value="Genomic_DNA"/>
</dbReference>
<evidence type="ECO:0000256" key="7">
    <source>
        <dbReference type="ARBA" id="ARBA00022927"/>
    </source>
</evidence>
<dbReference type="InterPro" id="IPR051045">
    <property type="entry name" value="TonB-dependent_transducer"/>
</dbReference>
<keyword evidence="4" id="KW-1003">Cell membrane</keyword>
<keyword evidence="8" id="KW-1133">Transmembrane helix</keyword>
<reference evidence="12 13" key="1">
    <citation type="submission" date="2018-12" db="EMBL/GenBank/DDBJ databases">
        <title>The genome sequences of Variovorax guangxiensis DSM 27352.</title>
        <authorList>
            <person name="Gao J."/>
            <person name="Sun J."/>
        </authorList>
    </citation>
    <scope>NUCLEOTIDE SEQUENCE [LARGE SCALE GENOMIC DNA]</scope>
    <source>
        <strain evidence="12 13">DSM 27352</strain>
    </source>
</reference>
<dbReference type="AlphaFoldDB" id="A0A3S0XX98"/>
<dbReference type="GO" id="GO:0015031">
    <property type="term" value="P:protein transport"/>
    <property type="evidence" value="ECO:0007669"/>
    <property type="project" value="UniProtKB-KW"/>
</dbReference>
<evidence type="ECO:0000313" key="13">
    <source>
        <dbReference type="Proteomes" id="UP000281118"/>
    </source>
</evidence>
<keyword evidence="3" id="KW-0813">Transport</keyword>
<dbReference type="GO" id="GO:0098797">
    <property type="term" value="C:plasma membrane protein complex"/>
    <property type="evidence" value="ECO:0007669"/>
    <property type="project" value="TreeGrafter"/>
</dbReference>
<keyword evidence="7" id="KW-0653">Protein transport</keyword>
<keyword evidence="6" id="KW-0812">Transmembrane</keyword>
<dbReference type="GO" id="GO:0055085">
    <property type="term" value="P:transmembrane transport"/>
    <property type="evidence" value="ECO:0007669"/>
    <property type="project" value="InterPro"/>
</dbReference>
<comment type="caution">
    <text evidence="12">The sequence shown here is derived from an EMBL/GenBank/DDBJ whole genome shotgun (WGS) entry which is preliminary data.</text>
</comment>
<dbReference type="InterPro" id="IPR006260">
    <property type="entry name" value="TonB/TolA_C"/>
</dbReference>
<evidence type="ECO:0000256" key="10">
    <source>
        <dbReference type="SAM" id="MobiDB-lite"/>
    </source>
</evidence>
<sequence>MGVPAFEWLIVSDRFAPPPSLFGLSRNVVIAGGVVLFHAAALWALQSGLLRRAAEVVIPVEIISQLVEPPKPAPPPPPPPPPPEKKVAKVPPPPRPQAIREPKPTPAPNAPTGSVEPPPPPAPIPPPAPEPPPAPPPAPPAPKLVEISEGQTQYVREPRVVFPAMSRRLGESGVVVIAVYFNSAGIPKRAEIFKSSGYERLDQAAREALMSSQVTPFKQPGANEATVYMLKAPIRFNLSQ</sequence>
<evidence type="ECO:0000256" key="4">
    <source>
        <dbReference type="ARBA" id="ARBA00022475"/>
    </source>
</evidence>
<evidence type="ECO:0000256" key="8">
    <source>
        <dbReference type="ARBA" id="ARBA00022989"/>
    </source>
</evidence>
<evidence type="ECO:0000256" key="5">
    <source>
        <dbReference type="ARBA" id="ARBA00022519"/>
    </source>
</evidence>
<dbReference type="PANTHER" id="PTHR33446:SF2">
    <property type="entry name" value="PROTEIN TONB"/>
    <property type="match status" value="1"/>
</dbReference>
<name>A0A3S0XX98_9BURK</name>
<dbReference type="OrthoDB" id="9792439at2"/>
<gene>
    <name evidence="12" type="ORF">EJP67_32830</name>
</gene>
<evidence type="ECO:0000256" key="6">
    <source>
        <dbReference type="ARBA" id="ARBA00022692"/>
    </source>
</evidence>
<comment type="similarity">
    <text evidence="2">Belongs to the TonB family.</text>
</comment>
<evidence type="ECO:0000256" key="1">
    <source>
        <dbReference type="ARBA" id="ARBA00004383"/>
    </source>
</evidence>
<evidence type="ECO:0000313" key="12">
    <source>
        <dbReference type="EMBL" id="RUR71842.1"/>
    </source>
</evidence>